<protein>
    <submittedName>
        <fullName evidence="5">FCD domain-containing protein</fullName>
    </submittedName>
</protein>
<sequence>MSAAEGLRKEPNSPLGEQVRRALQERIAEGRLQPGDRIFEQELAVEFGVSRVPVREAIRRLQGDGLVEVRDRRRGVFVRSLGRRQAEELFDVREALEGLAARLAAERSSPDGVERMAALVAEARRSLEAGDFAAMAEANSAFHDELVALSGHELLPTMLEPLHGRLAYLFRLNLEPDRVCAEHEQLHAAIAAGDAESAVAVAQQHVASSRRMVVDHDLC</sequence>
<dbReference type="InterPro" id="IPR036390">
    <property type="entry name" value="WH_DNA-bd_sf"/>
</dbReference>
<evidence type="ECO:0000313" key="6">
    <source>
        <dbReference type="Proteomes" id="UP000371041"/>
    </source>
</evidence>
<organism evidence="5 6">
    <name type="scientific">Allosaccharopolyspora coralli</name>
    <dbReference type="NCBI Taxonomy" id="2665642"/>
    <lineage>
        <taxon>Bacteria</taxon>
        <taxon>Bacillati</taxon>
        <taxon>Actinomycetota</taxon>
        <taxon>Actinomycetes</taxon>
        <taxon>Pseudonocardiales</taxon>
        <taxon>Pseudonocardiaceae</taxon>
        <taxon>Allosaccharopolyspora</taxon>
    </lineage>
</organism>
<name>A0A5Q3Q340_9PSEU</name>
<evidence type="ECO:0000256" key="1">
    <source>
        <dbReference type="ARBA" id="ARBA00023015"/>
    </source>
</evidence>
<dbReference type="SMART" id="SM00345">
    <property type="entry name" value="HTH_GNTR"/>
    <property type="match status" value="1"/>
</dbReference>
<evidence type="ECO:0000256" key="3">
    <source>
        <dbReference type="ARBA" id="ARBA00023163"/>
    </source>
</evidence>
<dbReference type="SUPFAM" id="SSF48008">
    <property type="entry name" value="GntR ligand-binding domain-like"/>
    <property type="match status" value="1"/>
</dbReference>
<dbReference type="Gene3D" id="1.20.120.530">
    <property type="entry name" value="GntR ligand-binding domain-like"/>
    <property type="match status" value="1"/>
</dbReference>
<evidence type="ECO:0000313" key="5">
    <source>
        <dbReference type="EMBL" id="QGK68773.1"/>
    </source>
</evidence>
<feature type="domain" description="HTH gntR-type" evidence="4">
    <location>
        <begin position="13"/>
        <end position="81"/>
    </location>
</feature>
<evidence type="ECO:0000256" key="2">
    <source>
        <dbReference type="ARBA" id="ARBA00023125"/>
    </source>
</evidence>
<keyword evidence="3" id="KW-0804">Transcription</keyword>
<dbReference type="PROSITE" id="PS50949">
    <property type="entry name" value="HTH_GNTR"/>
    <property type="match status" value="1"/>
</dbReference>
<dbReference type="SMART" id="SM00895">
    <property type="entry name" value="FCD"/>
    <property type="match status" value="1"/>
</dbReference>
<proteinExistence type="predicted"/>
<dbReference type="Gene3D" id="1.10.10.10">
    <property type="entry name" value="Winged helix-like DNA-binding domain superfamily/Winged helix DNA-binding domain"/>
    <property type="match status" value="1"/>
</dbReference>
<dbReference type="RefSeq" id="WP_154075376.1">
    <property type="nucleotide sequence ID" value="NZ_CP045929.1"/>
</dbReference>
<dbReference type="InterPro" id="IPR011711">
    <property type="entry name" value="GntR_C"/>
</dbReference>
<accession>A0A5Q3Q340</accession>
<gene>
    <name evidence="5" type="ORF">GIY23_03720</name>
</gene>
<dbReference type="PRINTS" id="PR00035">
    <property type="entry name" value="HTHGNTR"/>
</dbReference>
<dbReference type="GO" id="GO:0003700">
    <property type="term" value="F:DNA-binding transcription factor activity"/>
    <property type="evidence" value="ECO:0007669"/>
    <property type="project" value="InterPro"/>
</dbReference>
<dbReference type="CDD" id="cd07377">
    <property type="entry name" value="WHTH_GntR"/>
    <property type="match status" value="1"/>
</dbReference>
<dbReference type="InterPro" id="IPR036388">
    <property type="entry name" value="WH-like_DNA-bd_sf"/>
</dbReference>
<dbReference type="InterPro" id="IPR000524">
    <property type="entry name" value="Tscrpt_reg_HTH_GntR"/>
</dbReference>
<dbReference type="PANTHER" id="PTHR43537">
    <property type="entry name" value="TRANSCRIPTIONAL REGULATOR, GNTR FAMILY"/>
    <property type="match status" value="1"/>
</dbReference>
<dbReference type="GO" id="GO:0003677">
    <property type="term" value="F:DNA binding"/>
    <property type="evidence" value="ECO:0007669"/>
    <property type="project" value="UniProtKB-KW"/>
</dbReference>
<keyword evidence="1" id="KW-0805">Transcription regulation</keyword>
<dbReference type="EMBL" id="CP045929">
    <property type="protein sequence ID" value="QGK68773.1"/>
    <property type="molecule type" value="Genomic_DNA"/>
</dbReference>
<dbReference type="KEGG" id="sace:GIY23_03720"/>
<dbReference type="AlphaFoldDB" id="A0A5Q3Q340"/>
<keyword evidence="2" id="KW-0238">DNA-binding</keyword>
<dbReference type="Pfam" id="PF07729">
    <property type="entry name" value="FCD"/>
    <property type="match status" value="1"/>
</dbReference>
<dbReference type="SUPFAM" id="SSF46785">
    <property type="entry name" value="Winged helix' DNA-binding domain"/>
    <property type="match status" value="1"/>
</dbReference>
<dbReference type="Proteomes" id="UP000371041">
    <property type="component" value="Chromosome"/>
</dbReference>
<keyword evidence="6" id="KW-1185">Reference proteome</keyword>
<dbReference type="InterPro" id="IPR008920">
    <property type="entry name" value="TF_FadR/GntR_C"/>
</dbReference>
<dbReference type="PANTHER" id="PTHR43537:SF45">
    <property type="entry name" value="GNTR FAMILY REGULATORY PROTEIN"/>
    <property type="match status" value="1"/>
</dbReference>
<reference evidence="6" key="1">
    <citation type="submission" date="2019-11" db="EMBL/GenBank/DDBJ databases">
        <title>The complete genome sequence of Saccharopolyspora sp. E2A.</title>
        <authorList>
            <person name="Zhang G."/>
        </authorList>
    </citation>
    <scope>NUCLEOTIDE SEQUENCE [LARGE SCALE GENOMIC DNA]</scope>
    <source>
        <strain evidence="6">E2A</strain>
    </source>
</reference>
<dbReference type="Pfam" id="PF00392">
    <property type="entry name" value="GntR"/>
    <property type="match status" value="1"/>
</dbReference>
<evidence type="ECO:0000259" key="4">
    <source>
        <dbReference type="PROSITE" id="PS50949"/>
    </source>
</evidence>